<reference evidence="1 2" key="1">
    <citation type="submission" date="2020-04" db="EMBL/GenBank/DDBJ databases">
        <title>Flammeovirga sp. SR4, a novel species isolated from seawater.</title>
        <authorList>
            <person name="Wang X."/>
        </authorList>
    </citation>
    <scope>NUCLEOTIDE SEQUENCE [LARGE SCALE GENOMIC DNA]</scope>
    <source>
        <strain evidence="1 2">ATCC 23126</strain>
    </source>
</reference>
<dbReference type="Proteomes" id="UP000576082">
    <property type="component" value="Unassembled WGS sequence"/>
</dbReference>
<sequence>MDKKFNWISTILLVILFSNCSLYGQSENFDYGSVTENIYTNDYFKCKIEIPENWVVQSRERTDQIADLGKELIAGDNQKLKSVIKVSNVNTVNLLCAFQHELGYTVDYNPNIIVVAENVIRYPEIKSGRDFLFQSKRLMKQSQFKYDYVSDEFERIKISGVEFYKMEAHMNIMGTEVKQMFYSTIRERFSFNIVISYVTESQKEILLESLDSLKFNAVK</sequence>
<evidence type="ECO:0000313" key="2">
    <source>
        <dbReference type="Proteomes" id="UP000576082"/>
    </source>
</evidence>
<dbReference type="AlphaFoldDB" id="A0A7X9RZL6"/>
<keyword evidence="2" id="KW-1185">Reference proteome</keyword>
<proteinExistence type="predicted"/>
<evidence type="ECO:0000313" key="1">
    <source>
        <dbReference type="EMBL" id="NME71600.1"/>
    </source>
</evidence>
<name>A0A7X9RZL6_9BACT</name>
<gene>
    <name evidence="1" type="ORF">HHU12_26770</name>
</gene>
<organism evidence="1 2">
    <name type="scientific">Flammeovirga aprica JL-4</name>
    <dbReference type="NCBI Taxonomy" id="694437"/>
    <lineage>
        <taxon>Bacteria</taxon>
        <taxon>Pseudomonadati</taxon>
        <taxon>Bacteroidota</taxon>
        <taxon>Cytophagia</taxon>
        <taxon>Cytophagales</taxon>
        <taxon>Flammeovirgaceae</taxon>
        <taxon>Flammeovirga</taxon>
    </lineage>
</organism>
<dbReference type="EMBL" id="JABANE010000105">
    <property type="protein sequence ID" value="NME71600.1"/>
    <property type="molecule type" value="Genomic_DNA"/>
</dbReference>
<protein>
    <submittedName>
        <fullName evidence="1">Uncharacterized protein</fullName>
    </submittedName>
</protein>
<comment type="caution">
    <text evidence="1">The sequence shown here is derived from an EMBL/GenBank/DDBJ whole genome shotgun (WGS) entry which is preliminary data.</text>
</comment>
<dbReference type="RefSeq" id="WP_169659814.1">
    <property type="nucleotide sequence ID" value="NZ_JABANE010000105.1"/>
</dbReference>
<accession>A0A7X9RZL6</accession>